<feature type="transmembrane region" description="Helical" evidence="10">
    <location>
        <begin position="183"/>
        <end position="201"/>
    </location>
</feature>
<dbReference type="PANTHER" id="PTHR11003">
    <property type="entry name" value="POTASSIUM CHANNEL, SUBFAMILY K"/>
    <property type="match status" value="1"/>
</dbReference>
<sequence>MFNESVTSQEFDIPNDQSRPVSTSYVYSHKDNKMETNSTSNQKLEKSKPKKKSGFKVFISFILKNFGILFVVIFYTGGGAFLFSILEQHNEIQNCQSGEGEWNKIRIDYRSQFFNYIYFNTTPNPWLPVDNATKEAGLYVEKDGPATYDPLLTEWMVDFREKILKIDSDYGYSGQDCEKQSSWTYFSALLFTITIMTTLGYGHVSPATPEGQIVCICYSLLGIPLFVISTVKISNLLGDLLVFLTTNILCFCCHKSKKDNKDDQKEQSPDDWNESENNDIIKVVDDMELEDQYEEDDRFVPLIIVLIVFAGYLVLGAYLFTLIESDWNLLQSSYYAFVSLSTIGFGDYVPGIGKVLSGNEAEGGRNLLIASIYIYVGLAILGMCFQLIQDQISEKFGAIAEKLSCFKKKEDEPQEQLPTSPQPEINKEISDVENSKIEIREATIISVKPKDESAC</sequence>
<feature type="transmembrane region" description="Helical" evidence="10">
    <location>
        <begin position="57"/>
        <end position="86"/>
    </location>
</feature>
<dbReference type="GO" id="GO:0022841">
    <property type="term" value="F:potassium ion leak channel activity"/>
    <property type="evidence" value="ECO:0007669"/>
    <property type="project" value="TreeGrafter"/>
</dbReference>
<evidence type="ECO:0000259" key="11">
    <source>
        <dbReference type="Pfam" id="PF07885"/>
    </source>
</evidence>
<comment type="subcellular location">
    <subcellularLocation>
        <location evidence="1">Membrane</location>
        <topology evidence="1">Multi-pass membrane protein</topology>
    </subcellularLocation>
</comment>
<evidence type="ECO:0000313" key="13">
    <source>
        <dbReference type="Proteomes" id="UP000276133"/>
    </source>
</evidence>
<dbReference type="PANTHER" id="PTHR11003:SF334">
    <property type="entry name" value="FI03418P"/>
    <property type="match status" value="1"/>
</dbReference>
<dbReference type="STRING" id="10195.A0A3M7Q810"/>
<dbReference type="GO" id="GO:0015271">
    <property type="term" value="F:outward rectifier potassium channel activity"/>
    <property type="evidence" value="ECO:0007669"/>
    <property type="project" value="TreeGrafter"/>
</dbReference>
<protein>
    <submittedName>
        <fullName evidence="12">T family of potassium channels 18-like</fullName>
    </submittedName>
</protein>
<feature type="compositionally biased region" description="Polar residues" evidence="9">
    <location>
        <begin position="1"/>
        <end position="26"/>
    </location>
</feature>
<evidence type="ECO:0000256" key="5">
    <source>
        <dbReference type="ARBA" id="ARBA00023065"/>
    </source>
</evidence>
<dbReference type="Proteomes" id="UP000276133">
    <property type="component" value="Unassembled WGS sequence"/>
</dbReference>
<proteinExistence type="inferred from homology"/>
<evidence type="ECO:0000256" key="3">
    <source>
        <dbReference type="ARBA" id="ARBA00022692"/>
    </source>
</evidence>
<feature type="transmembrane region" description="Helical" evidence="10">
    <location>
        <begin position="299"/>
        <end position="322"/>
    </location>
</feature>
<dbReference type="OrthoDB" id="297496at2759"/>
<evidence type="ECO:0000256" key="2">
    <source>
        <dbReference type="ARBA" id="ARBA00022448"/>
    </source>
</evidence>
<feature type="region of interest" description="Disordered" evidence="9">
    <location>
        <begin position="410"/>
        <end position="430"/>
    </location>
</feature>
<dbReference type="AlphaFoldDB" id="A0A3M7Q810"/>
<keyword evidence="2 8" id="KW-0813">Transport</keyword>
<dbReference type="Pfam" id="PF07885">
    <property type="entry name" value="Ion_trans_2"/>
    <property type="match status" value="2"/>
</dbReference>
<evidence type="ECO:0000256" key="9">
    <source>
        <dbReference type="SAM" id="MobiDB-lite"/>
    </source>
</evidence>
<comment type="caution">
    <text evidence="12">The sequence shown here is derived from an EMBL/GenBank/DDBJ whole genome shotgun (WGS) entry which is preliminary data.</text>
</comment>
<evidence type="ECO:0000256" key="1">
    <source>
        <dbReference type="ARBA" id="ARBA00004141"/>
    </source>
</evidence>
<feature type="transmembrane region" description="Helical" evidence="10">
    <location>
        <begin position="213"/>
        <end position="233"/>
    </location>
</feature>
<evidence type="ECO:0000256" key="7">
    <source>
        <dbReference type="ARBA" id="ARBA00023303"/>
    </source>
</evidence>
<keyword evidence="7 8" id="KW-0407">Ion channel</keyword>
<feature type="domain" description="Potassium channel" evidence="11">
    <location>
        <begin position="181"/>
        <end position="237"/>
    </location>
</feature>
<dbReference type="InterPro" id="IPR003280">
    <property type="entry name" value="2pore_dom_K_chnl"/>
</dbReference>
<dbReference type="PRINTS" id="PR01333">
    <property type="entry name" value="2POREKCHANEL"/>
</dbReference>
<feature type="region of interest" description="Disordered" evidence="9">
    <location>
        <begin position="1"/>
        <end position="47"/>
    </location>
</feature>
<feature type="transmembrane region" description="Helical" evidence="10">
    <location>
        <begin position="368"/>
        <end position="388"/>
    </location>
</feature>
<feature type="domain" description="Potassium channel" evidence="11">
    <location>
        <begin position="308"/>
        <end position="393"/>
    </location>
</feature>
<evidence type="ECO:0000256" key="10">
    <source>
        <dbReference type="SAM" id="Phobius"/>
    </source>
</evidence>
<name>A0A3M7Q810_BRAPC</name>
<dbReference type="GO" id="GO:0030322">
    <property type="term" value="P:stabilization of membrane potential"/>
    <property type="evidence" value="ECO:0007669"/>
    <property type="project" value="TreeGrafter"/>
</dbReference>
<evidence type="ECO:0000256" key="6">
    <source>
        <dbReference type="ARBA" id="ARBA00023136"/>
    </source>
</evidence>
<keyword evidence="5 8" id="KW-0406">Ion transport</keyword>
<dbReference type="InterPro" id="IPR013099">
    <property type="entry name" value="K_chnl_dom"/>
</dbReference>
<dbReference type="GO" id="GO:0005886">
    <property type="term" value="C:plasma membrane"/>
    <property type="evidence" value="ECO:0007669"/>
    <property type="project" value="TreeGrafter"/>
</dbReference>
<evidence type="ECO:0000256" key="4">
    <source>
        <dbReference type="ARBA" id="ARBA00022989"/>
    </source>
</evidence>
<keyword evidence="6 10" id="KW-0472">Membrane</keyword>
<dbReference type="Gene3D" id="1.10.287.70">
    <property type="match status" value="1"/>
</dbReference>
<keyword evidence="3 8" id="KW-0812">Transmembrane</keyword>
<dbReference type="EMBL" id="REGN01007002">
    <property type="protein sequence ID" value="RNA07550.1"/>
    <property type="molecule type" value="Genomic_DNA"/>
</dbReference>
<accession>A0A3M7Q810</accession>
<feature type="transmembrane region" description="Helical" evidence="10">
    <location>
        <begin position="334"/>
        <end position="356"/>
    </location>
</feature>
<keyword evidence="13" id="KW-1185">Reference proteome</keyword>
<keyword evidence="4 10" id="KW-1133">Transmembrane helix</keyword>
<evidence type="ECO:0000256" key="8">
    <source>
        <dbReference type="RuleBase" id="RU003857"/>
    </source>
</evidence>
<gene>
    <name evidence="12" type="ORF">BpHYR1_048725</name>
</gene>
<organism evidence="12 13">
    <name type="scientific">Brachionus plicatilis</name>
    <name type="common">Marine rotifer</name>
    <name type="synonym">Brachionus muelleri</name>
    <dbReference type="NCBI Taxonomy" id="10195"/>
    <lineage>
        <taxon>Eukaryota</taxon>
        <taxon>Metazoa</taxon>
        <taxon>Spiralia</taxon>
        <taxon>Gnathifera</taxon>
        <taxon>Rotifera</taxon>
        <taxon>Eurotatoria</taxon>
        <taxon>Monogononta</taxon>
        <taxon>Pseudotrocha</taxon>
        <taxon>Ploima</taxon>
        <taxon>Brachionidae</taxon>
        <taxon>Brachionus</taxon>
    </lineage>
</organism>
<reference evidence="12 13" key="1">
    <citation type="journal article" date="2018" name="Sci. Rep.">
        <title>Genomic signatures of local adaptation to the degree of environmental predictability in rotifers.</title>
        <authorList>
            <person name="Franch-Gras L."/>
            <person name="Hahn C."/>
            <person name="Garcia-Roger E.M."/>
            <person name="Carmona M.J."/>
            <person name="Serra M."/>
            <person name="Gomez A."/>
        </authorList>
    </citation>
    <scope>NUCLEOTIDE SEQUENCE [LARGE SCALE GENOMIC DNA]</scope>
    <source>
        <strain evidence="12">HYR1</strain>
    </source>
</reference>
<comment type="similarity">
    <text evidence="8">Belongs to the two pore domain potassium channel (TC 1.A.1.8) family.</text>
</comment>
<evidence type="ECO:0000313" key="12">
    <source>
        <dbReference type="EMBL" id="RNA07550.1"/>
    </source>
</evidence>
<dbReference type="SUPFAM" id="SSF81324">
    <property type="entry name" value="Voltage-gated potassium channels"/>
    <property type="match status" value="2"/>
</dbReference>